<keyword evidence="3 4" id="KW-0067">ATP-binding</keyword>
<name>A0A1J4K6K6_9EUKA</name>
<dbReference type="PROSITE" id="PS00108">
    <property type="entry name" value="PROTEIN_KINASE_ST"/>
    <property type="match status" value="1"/>
</dbReference>
<reference evidence="8" key="1">
    <citation type="submission" date="2016-10" db="EMBL/GenBank/DDBJ databases">
        <authorList>
            <person name="Benchimol M."/>
            <person name="Almeida L.G."/>
            <person name="Vasconcelos A.T."/>
            <person name="Perreira-Neves A."/>
            <person name="Rosa I.A."/>
            <person name="Tasca T."/>
            <person name="Bogo M.R."/>
            <person name="de Souza W."/>
        </authorList>
    </citation>
    <scope>NUCLEOTIDE SEQUENCE [LARGE SCALE GENOMIC DNA]</scope>
    <source>
        <strain evidence="8">K</strain>
    </source>
</reference>
<dbReference type="EMBL" id="MLAK01000723">
    <property type="protein sequence ID" value="OHT06520.1"/>
    <property type="molecule type" value="Genomic_DNA"/>
</dbReference>
<dbReference type="EC" id="2.7.11.1" evidence="1"/>
<evidence type="ECO:0000256" key="6">
    <source>
        <dbReference type="SAM" id="MobiDB-lite"/>
    </source>
</evidence>
<dbReference type="Gene3D" id="1.10.510.10">
    <property type="entry name" value="Transferase(Phosphotransferase) domain 1"/>
    <property type="match status" value="1"/>
</dbReference>
<evidence type="ECO:0000259" key="7">
    <source>
        <dbReference type="PROSITE" id="PS50011"/>
    </source>
</evidence>
<dbReference type="OrthoDB" id="5979581at2759"/>
<keyword evidence="9" id="KW-1185">Reference proteome</keyword>
<feature type="compositionally biased region" description="Basic residues" evidence="6">
    <location>
        <begin position="338"/>
        <end position="349"/>
    </location>
</feature>
<feature type="compositionally biased region" description="Basic and acidic residues" evidence="6">
    <location>
        <begin position="328"/>
        <end position="337"/>
    </location>
</feature>
<evidence type="ECO:0000313" key="9">
    <source>
        <dbReference type="Proteomes" id="UP000179807"/>
    </source>
</evidence>
<dbReference type="SUPFAM" id="SSF56112">
    <property type="entry name" value="Protein kinase-like (PK-like)"/>
    <property type="match status" value="1"/>
</dbReference>
<evidence type="ECO:0000256" key="2">
    <source>
        <dbReference type="ARBA" id="ARBA00022741"/>
    </source>
</evidence>
<dbReference type="GO" id="GO:0005524">
    <property type="term" value="F:ATP binding"/>
    <property type="evidence" value="ECO:0007669"/>
    <property type="project" value="UniProtKB-UniRule"/>
</dbReference>
<dbReference type="InterPro" id="IPR000719">
    <property type="entry name" value="Prot_kinase_dom"/>
</dbReference>
<organism evidence="8 9">
    <name type="scientific">Tritrichomonas foetus</name>
    <dbReference type="NCBI Taxonomy" id="1144522"/>
    <lineage>
        <taxon>Eukaryota</taxon>
        <taxon>Metamonada</taxon>
        <taxon>Parabasalia</taxon>
        <taxon>Tritrichomonadida</taxon>
        <taxon>Tritrichomonadidae</taxon>
        <taxon>Tritrichomonas</taxon>
    </lineage>
</organism>
<feature type="binding site" evidence="4">
    <location>
        <position position="50"/>
    </location>
    <ligand>
        <name>ATP</name>
        <dbReference type="ChEBI" id="CHEBI:30616"/>
    </ligand>
</feature>
<feature type="compositionally biased region" description="Low complexity" evidence="6">
    <location>
        <begin position="365"/>
        <end position="378"/>
    </location>
</feature>
<keyword evidence="2 4" id="KW-0547">Nucleotide-binding</keyword>
<dbReference type="AlphaFoldDB" id="A0A1J4K6K6"/>
<keyword evidence="8" id="KW-0418">Kinase</keyword>
<dbReference type="InterPro" id="IPR008271">
    <property type="entry name" value="Ser/Thr_kinase_AS"/>
</dbReference>
<dbReference type="Proteomes" id="UP000179807">
    <property type="component" value="Unassembled WGS sequence"/>
</dbReference>
<dbReference type="InterPro" id="IPR017441">
    <property type="entry name" value="Protein_kinase_ATP_BS"/>
</dbReference>
<comment type="similarity">
    <text evidence="5">Belongs to the protein kinase superfamily.</text>
</comment>
<dbReference type="VEuPathDB" id="TrichDB:TRFO_25401"/>
<dbReference type="InterPro" id="IPR050235">
    <property type="entry name" value="CK1_Ser-Thr_kinase"/>
</dbReference>
<protein>
    <recommendedName>
        <fullName evidence="1">non-specific serine/threonine protein kinase</fullName>
        <ecNumber evidence="1">2.7.11.1</ecNumber>
    </recommendedName>
</protein>
<dbReference type="Pfam" id="PF00069">
    <property type="entry name" value="Pkinase"/>
    <property type="match status" value="1"/>
</dbReference>
<dbReference type="GO" id="GO:0004674">
    <property type="term" value="F:protein serine/threonine kinase activity"/>
    <property type="evidence" value="ECO:0007669"/>
    <property type="project" value="UniProtKB-KW"/>
</dbReference>
<evidence type="ECO:0000256" key="4">
    <source>
        <dbReference type="PROSITE-ProRule" id="PRU10141"/>
    </source>
</evidence>
<accession>A0A1J4K6K6</accession>
<feature type="domain" description="Protein kinase" evidence="7">
    <location>
        <begin position="21"/>
        <end position="274"/>
    </location>
</feature>
<evidence type="ECO:0000256" key="5">
    <source>
        <dbReference type="RuleBase" id="RU000304"/>
    </source>
</evidence>
<dbReference type="PANTHER" id="PTHR11909">
    <property type="entry name" value="CASEIN KINASE-RELATED"/>
    <property type="match status" value="1"/>
</dbReference>
<dbReference type="SMART" id="SM00220">
    <property type="entry name" value="S_TKc"/>
    <property type="match status" value="1"/>
</dbReference>
<proteinExistence type="inferred from homology"/>
<dbReference type="PROSITE" id="PS50011">
    <property type="entry name" value="PROTEIN_KINASE_DOM"/>
    <property type="match status" value="1"/>
</dbReference>
<keyword evidence="5" id="KW-0723">Serine/threonine-protein kinase</keyword>
<dbReference type="InterPro" id="IPR011009">
    <property type="entry name" value="Kinase-like_dom_sf"/>
</dbReference>
<gene>
    <name evidence="8" type="ORF">TRFO_25401</name>
</gene>
<keyword evidence="8" id="KW-0808">Transferase</keyword>
<dbReference type="PROSITE" id="PS00107">
    <property type="entry name" value="PROTEIN_KINASE_ATP"/>
    <property type="match status" value="1"/>
</dbReference>
<evidence type="ECO:0000313" key="8">
    <source>
        <dbReference type="EMBL" id="OHT06520.1"/>
    </source>
</evidence>
<dbReference type="GeneID" id="94839031"/>
<evidence type="ECO:0000256" key="3">
    <source>
        <dbReference type="ARBA" id="ARBA00022840"/>
    </source>
</evidence>
<feature type="region of interest" description="Disordered" evidence="6">
    <location>
        <begin position="312"/>
        <end position="382"/>
    </location>
</feature>
<comment type="caution">
    <text evidence="8">The sequence shown here is derived from an EMBL/GenBank/DDBJ whole genome shotgun (WGS) entry which is preliminary data.</text>
</comment>
<evidence type="ECO:0000256" key="1">
    <source>
        <dbReference type="ARBA" id="ARBA00012513"/>
    </source>
</evidence>
<sequence>MSSVKKPDVIILTKGTKIDKFIVKKHIGHGGYGEIYSVRREDNNTLYAMKTEMRGMHRRGLDEEISFLKELRGTPFFPCINAFGETHDFKWLVMELLGPSTSQICRVLPSESFSKYTATFLAKSMLMAIEECHNRNIVHRDIKPANFLIRPDRDYPICLIDFGLSRNYADENGNPYPPRDHPGFIGTCSFASLRAHDGEELSMRDDLISFIYTLVYLVDRIPWPGSKNRKKTKEMKQKISASRLLKKLPKQFIEIYNNINRLSFYDVPDYQLYYQLIDQALDEMGGRNKPLDWEKLSQHTISRVSSIPLKMKKHTIKASPNIETELNNENKEGENGKNNRKGKTNKKRKLNGDDSSDPGATPNGSNSNSSFNSSSYYSDASGGCTACNIA</sequence>
<dbReference type="RefSeq" id="XP_068359656.1">
    <property type="nucleotide sequence ID" value="XM_068504327.1"/>
</dbReference>